<evidence type="ECO:0000259" key="2">
    <source>
        <dbReference type="Pfam" id="PF01048"/>
    </source>
</evidence>
<dbReference type="GO" id="GO:0019284">
    <property type="term" value="P:L-methionine salvage from S-adenosylmethionine"/>
    <property type="evidence" value="ECO:0007669"/>
    <property type="project" value="TreeGrafter"/>
</dbReference>
<keyword evidence="1" id="KW-0175">Coiled coil</keyword>
<dbReference type="GO" id="GO:0008930">
    <property type="term" value="F:methylthioadenosine nucleosidase activity"/>
    <property type="evidence" value="ECO:0007669"/>
    <property type="project" value="TreeGrafter"/>
</dbReference>
<dbReference type="RefSeq" id="WP_017750130.1">
    <property type="nucleotide sequence ID" value="NZ_KQ976354.1"/>
</dbReference>
<proteinExistence type="predicted"/>
<dbReference type="InterPro" id="IPR000845">
    <property type="entry name" value="Nucleoside_phosphorylase_d"/>
</dbReference>
<evidence type="ECO:0000259" key="3">
    <source>
        <dbReference type="Pfam" id="PF19955"/>
    </source>
</evidence>
<feature type="domain" description="Nucleoside phosphorylase" evidence="2">
    <location>
        <begin position="4"/>
        <end position="240"/>
    </location>
</feature>
<protein>
    <submittedName>
        <fullName evidence="4">Uncharacterized protein</fullName>
    </submittedName>
</protein>
<feature type="coiled-coil region" evidence="1">
    <location>
        <begin position="291"/>
        <end position="318"/>
    </location>
</feature>
<dbReference type="CDD" id="cd09008">
    <property type="entry name" value="MTAN"/>
    <property type="match status" value="1"/>
</dbReference>
<dbReference type="InterPro" id="IPR035994">
    <property type="entry name" value="Nucleoside_phosphorylase_sf"/>
</dbReference>
<dbReference type="InterPro" id="IPR045430">
    <property type="entry name" value="EAD1"/>
</dbReference>
<comment type="caution">
    <text evidence="4">The sequence shown here is derived from an EMBL/GenBank/DDBJ whole genome shotgun (WGS) entry which is preliminary data.</text>
</comment>
<dbReference type="Gene3D" id="3.40.50.1580">
    <property type="entry name" value="Nucleoside phosphorylase domain"/>
    <property type="match status" value="1"/>
</dbReference>
<dbReference type="OrthoDB" id="149072at2"/>
<evidence type="ECO:0000256" key="1">
    <source>
        <dbReference type="SAM" id="Coils"/>
    </source>
</evidence>
<dbReference type="PANTHER" id="PTHR46832:SF1">
    <property type="entry name" value="5'-METHYLTHIOADENOSINE_S-ADENOSYLHOMOCYSTEINE NUCLEOSIDASE"/>
    <property type="match status" value="1"/>
</dbReference>
<dbReference type="PANTHER" id="PTHR46832">
    <property type="entry name" value="5'-METHYLTHIOADENOSINE/S-ADENOSYLHOMOCYSTEINE NUCLEOSIDASE"/>
    <property type="match status" value="1"/>
</dbReference>
<dbReference type="Pfam" id="PF01048">
    <property type="entry name" value="PNP_UDP_1"/>
    <property type="match status" value="1"/>
</dbReference>
<gene>
    <name evidence="4" type="ORF">WA1_42955</name>
</gene>
<evidence type="ECO:0000313" key="5">
    <source>
        <dbReference type="Proteomes" id="UP000076925"/>
    </source>
</evidence>
<sequence length="407" mass="44965">MAGVVILTAINIEYMAVRSHLTDLQEIVHPQGTVYEQGKFTANSKSWDVGIVEIGAGNSGAAMEAERAIAYFKPSLVLFVGVAGGIKDVKLGDVVAATKVYGYESGKAKEEFEPRPDVGESAYNLIQRARAEARKPDWLQRLKSLPHPTPKVFVAPIAAGAKVVASTKSEVYQFLQSNYGDAVAVEMEGRGFLQATHANQLSALIVRGISDLIDGKSIDDNGGSQELAANRASAFAFEVLAKLQPQEVNSPSNQTTVSNTLPMDDSNLKLLQEKLSDFRREYIITADPGRKFQLKKEIEDIERQIQELESLLTVNLERNNQNINFTGAQRKQFCDALMDAFRSQKDLEMMLSYELNWKLNQIAGGENYQQIVFSLLDYADAQGQLKELLNGAKRANTGNRKLRDMNL</sequence>
<organism evidence="4 5">
    <name type="scientific">Scytonema hofmannii PCC 7110</name>
    <dbReference type="NCBI Taxonomy" id="128403"/>
    <lineage>
        <taxon>Bacteria</taxon>
        <taxon>Bacillati</taxon>
        <taxon>Cyanobacteriota</taxon>
        <taxon>Cyanophyceae</taxon>
        <taxon>Nostocales</taxon>
        <taxon>Scytonemataceae</taxon>
        <taxon>Scytonema</taxon>
    </lineage>
</organism>
<dbReference type="STRING" id="128403.WA1_42955"/>
<evidence type="ECO:0000313" key="4">
    <source>
        <dbReference type="EMBL" id="KYC36465.1"/>
    </source>
</evidence>
<dbReference type="GO" id="GO:0008782">
    <property type="term" value="F:adenosylhomocysteine nucleosidase activity"/>
    <property type="evidence" value="ECO:0007669"/>
    <property type="project" value="TreeGrafter"/>
</dbReference>
<name>A0A139WVK2_9CYAN</name>
<dbReference type="GO" id="GO:0009116">
    <property type="term" value="P:nucleoside metabolic process"/>
    <property type="evidence" value="ECO:0007669"/>
    <property type="project" value="InterPro"/>
</dbReference>
<dbReference type="Proteomes" id="UP000076925">
    <property type="component" value="Unassembled WGS sequence"/>
</dbReference>
<keyword evidence="5" id="KW-1185">Reference proteome</keyword>
<dbReference type="AlphaFoldDB" id="A0A139WVK2"/>
<reference evidence="4 5" key="1">
    <citation type="journal article" date="2013" name="Genome Biol. Evol.">
        <title>Genomes of Stigonematalean cyanobacteria (subsection V) and the evolution of oxygenic photosynthesis from prokaryotes to plastids.</title>
        <authorList>
            <person name="Dagan T."/>
            <person name="Roettger M."/>
            <person name="Stucken K."/>
            <person name="Landan G."/>
            <person name="Koch R."/>
            <person name="Major P."/>
            <person name="Gould S.B."/>
            <person name="Goremykin V.V."/>
            <person name="Rippka R."/>
            <person name="Tandeau de Marsac N."/>
            <person name="Gugger M."/>
            <person name="Lockhart P.J."/>
            <person name="Allen J.F."/>
            <person name="Brune I."/>
            <person name="Maus I."/>
            <person name="Puhler A."/>
            <person name="Martin W.F."/>
        </authorList>
    </citation>
    <scope>NUCLEOTIDE SEQUENCE [LARGE SCALE GENOMIC DNA]</scope>
    <source>
        <strain evidence="4 5">PCC 7110</strain>
    </source>
</reference>
<dbReference type="GO" id="GO:0005829">
    <property type="term" value="C:cytosol"/>
    <property type="evidence" value="ECO:0007669"/>
    <property type="project" value="TreeGrafter"/>
</dbReference>
<accession>A0A139WVK2</accession>
<feature type="domain" description="Effector-associated" evidence="3">
    <location>
        <begin position="324"/>
        <end position="404"/>
    </location>
</feature>
<dbReference type="SUPFAM" id="SSF53167">
    <property type="entry name" value="Purine and uridine phosphorylases"/>
    <property type="match status" value="1"/>
</dbReference>
<dbReference type="Pfam" id="PF19955">
    <property type="entry name" value="EAD1"/>
    <property type="match status" value="1"/>
</dbReference>
<dbReference type="EMBL" id="ANNX02000047">
    <property type="protein sequence ID" value="KYC36465.1"/>
    <property type="molecule type" value="Genomic_DNA"/>
</dbReference>